<keyword evidence="2" id="KW-1185">Reference proteome</keyword>
<dbReference type="InterPro" id="IPR019300">
    <property type="entry name" value="CooT"/>
</dbReference>
<dbReference type="RefSeq" id="WP_042681198.1">
    <property type="nucleotide sequence ID" value="NZ_CP006965.1"/>
</dbReference>
<organism evidence="1 2">
    <name type="scientific">Thermococcus paralvinellae</name>
    <dbReference type="NCBI Taxonomy" id="582419"/>
    <lineage>
        <taxon>Archaea</taxon>
        <taxon>Methanobacteriati</taxon>
        <taxon>Methanobacteriota</taxon>
        <taxon>Thermococci</taxon>
        <taxon>Thermococcales</taxon>
        <taxon>Thermococcaceae</taxon>
        <taxon>Thermococcus</taxon>
    </lineage>
</organism>
<dbReference type="EMBL" id="CP006965">
    <property type="protein sequence ID" value="AHF80591.1"/>
    <property type="molecule type" value="Genomic_DNA"/>
</dbReference>
<dbReference type="AlphaFoldDB" id="W0I3E5"/>
<dbReference type="Proteomes" id="UP000019027">
    <property type="component" value="Chromosome"/>
</dbReference>
<reference evidence="1 2" key="1">
    <citation type="journal article" date="2014" name="Int. J. Syst. Evol. Microbiol.">
        <title>Thermococcus paralvinellae sp. nov. and Thermococcus cleftensis sp. nov. of hyperthermophilic heterotrophs from deep-sea hydrothermal vents.</title>
        <authorList>
            <person name="Hensley S.A."/>
            <person name="Jung J.H."/>
            <person name="Park C.S."/>
            <person name="Holden J.F."/>
        </authorList>
    </citation>
    <scope>NUCLEOTIDE SEQUENCE [LARGE SCALE GENOMIC DNA]</scope>
    <source>
        <strain evidence="1 2">ES1</strain>
    </source>
</reference>
<dbReference type="GeneID" id="24907205"/>
<dbReference type="KEGG" id="ths:TES1_1209"/>
<dbReference type="STRING" id="582419.TES1_1209"/>
<evidence type="ECO:0000313" key="2">
    <source>
        <dbReference type="Proteomes" id="UP000019027"/>
    </source>
</evidence>
<sequence length="64" mass="7255">MCQSKVIVLEDGKAEVVMTDVTLLEVKDGKIIVKNLLGKELVLEGYEIDYIDFISHKVYLRLSV</sequence>
<proteinExistence type="predicted"/>
<dbReference type="OrthoDB" id="134075at2157"/>
<accession>W0I3E5</accession>
<protein>
    <submittedName>
        <fullName evidence="1">RNA-binding protein</fullName>
    </submittedName>
</protein>
<dbReference type="HOGENOM" id="CLU_200895_2_1_2"/>
<dbReference type="Pfam" id="PF10133">
    <property type="entry name" value="CooT"/>
    <property type="match status" value="1"/>
</dbReference>
<gene>
    <name evidence="1" type="ORF">TES1_1209</name>
</gene>
<evidence type="ECO:0000313" key="1">
    <source>
        <dbReference type="EMBL" id="AHF80591.1"/>
    </source>
</evidence>
<name>W0I3E5_9EURY</name>